<feature type="chain" id="PRO_5028919943" evidence="7">
    <location>
        <begin position="21"/>
        <end position="455"/>
    </location>
</feature>
<evidence type="ECO:0000256" key="2">
    <source>
        <dbReference type="ARBA" id="ARBA00008779"/>
    </source>
</evidence>
<keyword evidence="6" id="KW-0106">Calcium</keyword>
<keyword evidence="5" id="KW-0378">Hydrolase</keyword>
<sequence length="455" mass="51366">MNRYVATLLSALLVLCAASAGTKPNIVVMLSDDLSWTLPGFNGGKIVPSPNLDRLAEEGMLLTQFYVQSVCSPTRASFLTGRYPFRTGVEERPHSNDIAGMLTDERTLADALTEAGYFTAIFGKWHLGNWQKKHLPMQRGFQYQYGHYSALIDFFSHEREGVMDWHRNEEPLQQEGYSTYLIADEVDHLLAQQDKSKPFFFYVPFNAVHGPFQAPEEVVSKYRHIDSAFLPEQFAQFECLDIAVGRVMASLEKHGFAENTLVVFFNDNGAGTRIGNGSYKGGKGNYYEGALRVPCIFRWPKHIAPNRRVDVPTHAIDLYPTLINAAGASLKQELPIDGLDLWQTITKGEGLDREEIVHCLDMAAQGKRKAYKGTLRHGDFKLVGDELYNIKQDPYESKNVANDHPEKVSAMKARLKALLLERRPAESHDPIPNYPPVIFGEVENRELMKKEARRN</sequence>
<dbReference type="InterPro" id="IPR000917">
    <property type="entry name" value="Sulfatase_N"/>
</dbReference>
<comment type="similarity">
    <text evidence="2">Belongs to the sulfatase family.</text>
</comment>
<keyword evidence="10" id="KW-1185">Reference proteome</keyword>
<feature type="domain" description="Sulfatase N-terminal" evidence="8">
    <location>
        <begin position="24"/>
        <end position="327"/>
    </location>
</feature>
<evidence type="ECO:0000256" key="5">
    <source>
        <dbReference type="ARBA" id="ARBA00022801"/>
    </source>
</evidence>
<evidence type="ECO:0000256" key="3">
    <source>
        <dbReference type="ARBA" id="ARBA00022723"/>
    </source>
</evidence>
<evidence type="ECO:0000256" key="7">
    <source>
        <dbReference type="SAM" id="SignalP"/>
    </source>
</evidence>
<evidence type="ECO:0000259" key="8">
    <source>
        <dbReference type="Pfam" id="PF00884"/>
    </source>
</evidence>
<dbReference type="Gene3D" id="3.40.720.10">
    <property type="entry name" value="Alkaline Phosphatase, subunit A"/>
    <property type="match status" value="1"/>
</dbReference>
<dbReference type="EMBL" id="CAAHFH010000001">
    <property type="protein sequence ID" value="VGO18726.1"/>
    <property type="molecule type" value="Genomic_DNA"/>
</dbReference>
<comment type="cofactor">
    <cofactor evidence="1">
        <name>Ca(2+)</name>
        <dbReference type="ChEBI" id="CHEBI:29108"/>
    </cofactor>
</comment>
<dbReference type="InterPro" id="IPR050738">
    <property type="entry name" value="Sulfatase"/>
</dbReference>
<dbReference type="PROSITE" id="PS00523">
    <property type="entry name" value="SULFATASE_1"/>
    <property type="match status" value="1"/>
</dbReference>
<dbReference type="GO" id="GO:0004065">
    <property type="term" value="F:arylsulfatase activity"/>
    <property type="evidence" value="ECO:0007669"/>
    <property type="project" value="TreeGrafter"/>
</dbReference>
<proteinExistence type="inferred from homology"/>
<dbReference type="InterPro" id="IPR017850">
    <property type="entry name" value="Alkaline_phosphatase_core_sf"/>
</dbReference>
<name>A0A6C2UHP1_9BACT</name>
<organism evidence="9 10">
    <name type="scientific">Pontiella sulfatireligans</name>
    <dbReference type="NCBI Taxonomy" id="2750658"/>
    <lineage>
        <taxon>Bacteria</taxon>
        <taxon>Pseudomonadati</taxon>
        <taxon>Kiritimatiellota</taxon>
        <taxon>Kiritimatiellia</taxon>
        <taxon>Kiritimatiellales</taxon>
        <taxon>Pontiellaceae</taxon>
        <taxon>Pontiella</taxon>
    </lineage>
</organism>
<evidence type="ECO:0000256" key="1">
    <source>
        <dbReference type="ARBA" id="ARBA00001913"/>
    </source>
</evidence>
<evidence type="ECO:0000256" key="6">
    <source>
        <dbReference type="ARBA" id="ARBA00022837"/>
    </source>
</evidence>
<dbReference type="PANTHER" id="PTHR42693">
    <property type="entry name" value="ARYLSULFATASE FAMILY MEMBER"/>
    <property type="match status" value="1"/>
</dbReference>
<reference evidence="9 10" key="1">
    <citation type="submission" date="2019-04" db="EMBL/GenBank/DDBJ databases">
        <authorList>
            <person name="Van Vliet M D."/>
        </authorList>
    </citation>
    <scope>NUCLEOTIDE SEQUENCE [LARGE SCALE GENOMIC DNA]</scope>
    <source>
        <strain evidence="9 10">F21</strain>
    </source>
</reference>
<accession>A0A6C2UHP1</accession>
<dbReference type="SUPFAM" id="SSF53649">
    <property type="entry name" value="Alkaline phosphatase-like"/>
    <property type="match status" value="1"/>
</dbReference>
<dbReference type="InterPro" id="IPR024607">
    <property type="entry name" value="Sulfatase_CS"/>
</dbReference>
<dbReference type="Proteomes" id="UP000346198">
    <property type="component" value="Unassembled WGS sequence"/>
</dbReference>
<feature type="signal peptide" evidence="7">
    <location>
        <begin position="1"/>
        <end position="20"/>
    </location>
</feature>
<evidence type="ECO:0000256" key="4">
    <source>
        <dbReference type="ARBA" id="ARBA00022729"/>
    </source>
</evidence>
<evidence type="ECO:0000313" key="9">
    <source>
        <dbReference type="EMBL" id="VGO18726.1"/>
    </source>
</evidence>
<gene>
    <name evidence="9" type="primary">atsA_81</name>
    <name evidence="9" type="ORF">SCARR_00779</name>
</gene>
<keyword evidence="3" id="KW-0479">Metal-binding</keyword>
<dbReference type="PANTHER" id="PTHR42693:SF42">
    <property type="entry name" value="ARYLSULFATASE G"/>
    <property type="match status" value="1"/>
</dbReference>
<keyword evidence="4 7" id="KW-0732">Signal</keyword>
<dbReference type="Gene3D" id="3.30.1120.10">
    <property type="match status" value="1"/>
</dbReference>
<protein>
    <submittedName>
        <fullName evidence="9">Arylsulfatase</fullName>
    </submittedName>
</protein>
<dbReference type="AlphaFoldDB" id="A0A6C2UHP1"/>
<evidence type="ECO:0000313" key="10">
    <source>
        <dbReference type="Proteomes" id="UP000346198"/>
    </source>
</evidence>
<dbReference type="Pfam" id="PF00884">
    <property type="entry name" value="Sulfatase"/>
    <property type="match status" value="1"/>
</dbReference>
<dbReference type="GO" id="GO:0046872">
    <property type="term" value="F:metal ion binding"/>
    <property type="evidence" value="ECO:0007669"/>
    <property type="project" value="UniProtKB-KW"/>
</dbReference>